<reference evidence="1" key="1">
    <citation type="journal article" date="2014" name="Front. Microbiol.">
        <title>High frequency of phylogenetically diverse reductive dehalogenase-homologous genes in deep subseafloor sedimentary metagenomes.</title>
        <authorList>
            <person name="Kawai M."/>
            <person name="Futagami T."/>
            <person name="Toyoda A."/>
            <person name="Takaki Y."/>
            <person name="Nishi S."/>
            <person name="Hori S."/>
            <person name="Arai W."/>
            <person name="Tsubouchi T."/>
            <person name="Morono Y."/>
            <person name="Uchiyama I."/>
            <person name="Ito T."/>
            <person name="Fujiyama A."/>
            <person name="Inagaki F."/>
            <person name="Takami H."/>
        </authorList>
    </citation>
    <scope>NUCLEOTIDE SEQUENCE</scope>
    <source>
        <strain evidence="1">Expedition CK06-06</strain>
    </source>
</reference>
<name>X1K4P1_9ZZZZ</name>
<evidence type="ECO:0000313" key="1">
    <source>
        <dbReference type="EMBL" id="GAH77023.1"/>
    </source>
</evidence>
<dbReference type="AlphaFoldDB" id="X1K4P1"/>
<gene>
    <name evidence="1" type="ORF">S03H2_65890</name>
</gene>
<dbReference type="EMBL" id="BARU01042961">
    <property type="protein sequence ID" value="GAH77023.1"/>
    <property type="molecule type" value="Genomic_DNA"/>
</dbReference>
<accession>X1K4P1</accession>
<organism evidence="1">
    <name type="scientific">marine sediment metagenome</name>
    <dbReference type="NCBI Taxonomy" id="412755"/>
    <lineage>
        <taxon>unclassified sequences</taxon>
        <taxon>metagenomes</taxon>
        <taxon>ecological metagenomes</taxon>
    </lineage>
</organism>
<proteinExistence type="predicted"/>
<sequence>MSYANVPKPFYITLIKTLCDEFPDHEIKTKGINSASYNIGEIKKSNYVNGVKESTDLQDTIDECQLAKVALGSQSSLPKFTLLQGVPTFIFGHDKIRLTKRENWMKTKVEYYEIAKNSYANFNFKDCISRIMIFTRGCISK</sequence>
<comment type="caution">
    <text evidence="1">The sequence shown here is derived from an EMBL/GenBank/DDBJ whole genome shotgun (WGS) entry which is preliminary data.</text>
</comment>
<protein>
    <submittedName>
        <fullName evidence="1">Uncharacterized protein</fullName>
    </submittedName>
</protein>